<protein>
    <submittedName>
        <fullName evidence="3">Uncharacterized protein</fullName>
    </submittedName>
</protein>
<keyword evidence="2" id="KW-0472">Membrane</keyword>
<dbReference type="EMBL" id="CP091196">
    <property type="protein sequence ID" value="UQS21906.1"/>
    <property type="molecule type" value="Genomic_DNA"/>
</dbReference>
<feature type="compositionally biased region" description="Pro residues" evidence="1">
    <location>
        <begin position="93"/>
        <end position="109"/>
    </location>
</feature>
<feature type="region of interest" description="Disordered" evidence="1">
    <location>
        <begin position="70"/>
        <end position="149"/>
    </location>
</feature>
<reference evidence="3" key="1">
    <citation type="submission" date="2022-01" db="EMBL/GenBank/DDBJ databases">
        <title>PSI-footprinting approach for the identification of protein synthesis inhibitor producers.</title>
        <authorList>
            <person name="Handel F."/>
            <person name="Kulik A."/>
            <person name="Wex K.W."/>
            <person name="Berscheid A."/>
            <person name="Saur J.S."/>
            <person name="Winkler A."/>
            <person name="Wibberg D."/>
            <person name="Kalinowski J."/>
            <person name="Broetz-Oesterhelt H."/>
            <person name="Mast Y."/>
        </authorList>
    </citation>
    <scope>NUCLEOTIDE SEQUENCE</scope>
    <source>
        <strain evidence="3">KNN 49.3e</strain>
    </source>
</reference>
<gene>
    <name evidence="3" type="ORF">L1857_03240</name>
</gene>
<keyword evidence="2" id="KW-1133">Transmembrane helix</keyword>
<dbReference type="Proteomes" id="UP000830158">
    <property type="component" value="Chromosome"/>
</dbReference>
<feature type="transmembrane region" description="Helical" evidence="2">
    <location>
        <begin position="44"/>
        <end position="65"/>
    </location>
</feature>
<evidence type="ECO:0000256" key="1">
    <source>
        <dbReference type="SAM" id="MobiDB-lite"/>
    </source>
</evidence>
<sequence length="271" mass="27695">MNPDDELGDELRRLFDDDRLAITPAPGAESTIVRGARRRRRQRTAVAASGGVLTAVLLVTLGLVAERQDPGVHQAARPTTSAPSTTTDGPGPVVVPPSFPELPVQPAPPTSTTTATPAPPPSGTSRPAPPSSSGASARPEPATTAVLGPTGYRQLRLGMSFDEAKATGMLADTDTAPTECIGYRLIEGMANIATVTISPADGVVVFAATGARTPENVGIGSTVAELRNAYPDLTAGAGNYRAATGSGANYTFYVDSTDTVVSWELGAAPAC</sequence>
<evidence type="ECO:0000313" key="3">
    <source>
        <dbReference type="EMBL" id="UQS21906.1"/>
    </source>
</evidence>
<name>A0ABY4NPY7_9PSEU</name>
<dbReference type="RefSeq" id="WP_249464416.1">
    <property type="nucleotide sequence ID" value="NZ_CP091196.1"/>
</dbReference>
<evidence type="ECO:0000313" key="4">
    <source>
        <dbReference type="Proteomes" id="UP000830158"/>
    </source>
</evidence>
<feature type="compositionally biased region" description="Low complexity" evidence="1">
    <location>
        <begin position="78"/>
        <end position="92"/>
    </location>
</feature>
<accession>A0ABY4NPY7</accession>
<keyword evidence="4" id="KW-1185">Reference proteome</keyword>
<organism evidence="3 4">
    <name type="scientific">Amycolatopsis thermalba</name>
    <dbReference type="NCBI Taxonomy" id="944492"/>
    <lineage>
        <taxon>Bacteria</taxon>
        <taxon>Bacillati</taxon>
        <taxon>Actinomycetota</taxon>
        <taxon>Actinomycetes</taxon>
        <taxon>Pseudonocardiales</taxon>
        <taxon>Pseudonocardiaceae</taxon>
        <taxon>Amycolatopsis</taxon>
    </lineage>
</organism>
<proteinExistence type="predicted"/>
<feature type="compositionally biased region" description="Low complexity" evidence="1">
    <location>
        <begin position="131"/>
        <end position="142"/>
    </location>
</feature>
<feature type="compositionally biased region" description="Pro residues" evidence="1">
    <location>
        <begin position="117"/>
        <end position="130"/>
    </location>
</feature>
<evidence type="ECO:0000256" key="2">
    <source>
        <dbReference type="SAM" id="Phobius"/>
    </source>
</evidence>
<keyword evidence="2" id="KW-0812">Transmembrane</keyword>